<dbReference type="SUPFAM" id="SSF81321">
    <property type="entry name" value="Family A G protein-coupled receptor-like"/>
    <property type="match status" value="1"/>
</dbReference>
<keyword evidence="5" id="KW-0808">Transferase</keyword>
<feature type="transmembrane region" description="Helical" evidence="7">
    <location>
        <begin position="402"/>
        <end position="424"/>
    </location>
</feature>
<organism evidence="10">
    <name type="scientific">Albugo laibachii Nc14</name>
    <dbReference type="NCBI Taxonomy" id="890382"/>
    <lineage>
        <taxon>Eukaryota</taxon>
        <taxon>Sar</taxon>
        <taxon>Stramenopiles</taxon>
        <taxon>Oomycota</taxon>
        <taxon>Peronosporomycetes</taxon>
        <taxon>Albuginales</taxon>
        <taxon>Albuginaceae</taxon>
        <taxon>Albugo</taxon>
    </lineage>
</organism>
<dbReference type="GO" id="GO:0005886">
    <property type="term" value="C:plasma membrane"/>
    <property type="evidence" value="ECO:0007669"/>
    <property type="project" value="TreeGrafter"/>
</dbReference>
<keyword evidence="5" id="KW-0547">Nucleotide-binding</keyword>
<dbReference type="InterPro" id="IPR027484">
    <property type="entry name" value="PInositol-4-P-5-kinase_N"/>
</dbReference>
<keyword evidence="4 7" id="KW-0472">Membrane</keyword>
<dbReference type="Gene3D" id="3.30.800.10">
    <property type="entry name" value="Phosphatidylinositol Phosphate Kinase II Beta"/>
    <property type="match status" value="1"/>
</dbReference>
<dbReference type="Gene3D" id="1.20.1070.10">
    <property type="entry name" value="Rhodopsin 7-helix transmembrane proteins"/>
    <property type="match status" value="1"/>
</dbReference>
<sequence length="916" mass="104828">MGNILQTQPSTKASKFIEKEVHYKHNQSYDMETWDHESTSSQSPIRDRQLPFMQPSTASLSAPSIKRHSSHIRVPIFQIKYPSSGTCTLNTPSDLHTFHALHLNQPNTKIVSPTNEDEIFPLLEQHSATTRPDARSFPHSGKAPPLVSSRMSDALSCYQLQQTPTEKAKEDDSDADPSVHDSSVRSPSESDRFKLEHTLDWFNNIELQLFFLLCFLLAIITTIAYANESNRISLGILCGCLLTLFSCVTVLITFLSIPTWRKHPNPILVYRSLCDICLAIILVTTELYECASPGCNRIMSVPMCLTTAGVTQFFLWASESWFLVMAIDMVYSFESPFTDYRRNMRRYHVYVWCTACFTSVTLLLIANYSEASTYSFCWVKQSGKDRKISGMKELWITNSTSWIVFNVWLLLYWIYAVIVLYIAWKRYQSGFSETLGMRIRVLQSVTISVIAIVVYWGITFITFIPYMSQKHPQKWILELINYMITCKGYFDVVVWLQMNKFVSCPLKDKQSKVNVDIDLSPQVNMALRREVLYFTTTGIIQAVHDTKHLPSGGNQQEIYLQPPYEHARESLGVDEFLVQTQSKSGLDKGTLFIDYCPHTFAKIRQHFQVSDEQYVSSLSRTTKERLSEGASGAFMFFSHDQQLIVKSMSNEESNFLRSIALMYATYLTTHPETLLVRFYGCHAIRLYGNTFHFVVMANLFNTAQAVHQRYDLKGSYVNRSAKHPTLGERVTCRLCNAKYIYPAIKMEACASGVGKHEPNIIFKDNDFRNAVRLDAHVAQDLYRQLVEDADFLYQLGIMDYSLLMGIHNVEYTVKANETRASRSLQSGESSPLSVPGMRRATKVVGPALYYFGLIDILQTWTTEKKLERLLKVRVLRRDGDGISAVPPEAYCERFKRKMAEILNVTLNEDGEMERID</sequence>
<reference evidence="10" key="1">
    <citation type="journal article" date="2011" name="PLoS Biol.">
        <title>Gene gain and loss during evolution of obligate parasitism in the white rust pathogen of Arabidopsis thaliana.</title>
        <authorList>
            <person name="Kemen E."/>
            <person name="Gardiner A."/>
            <person name="Schultz-Larsen T."/>
            <person name="Kemen A.C."/>
            <person name="Balmuth A.L."/>
            <person name="Robert-Seilaniantz A."/>
            <person name="Bailey K."/>
            <person name="Holub E."/>
            <person name="Studholme D.J."/>
            <person name="Maclean D."/>
            <person name="Jones J.D."/>
        </authorList>
    </citation>
    <scope>NUCLEOTIDE SEQUENCE</scope>
</reference>
<evidence type="ECO:0000259" key="8">
    <source>
        <dbReference type="PROSITE" id="PS50261"/>
    </source>
</evidence>
<dbReference type="HOGENOM" id="CLU_007979_2_0_1"/>
<feature type="region of interest" description="Disordered" evidence="6">
    <location>
        <begin position="164"/>
        <end position="188"/>
    </location>
</feature>
<dbReference type="PROSITE" id="PS51455">
    <property type="entry name" value="PIPK"/>
    <property type="match status" value="1"/>
</dbReference>
<evidence type="ECO:0000256" key="1">
    <source>
        <dbReference type="ARBA" id="ARBA00004141"/>
    </source>
</evidence>
<keyword evidence="5 10" id="KW-0418">Kinase</keyword>
<feature type="transmembrane region" description="Helical" evidence="7">
    <location>
        <begin position="445"/>
        <end position="467"/>
    </location>
</feature>
<dbReference type="GO" id="GO:0007166">
    <property type="term" value="P:cell surface receptor signaling pathway"/>
    <property type="evidence" value="ECO:0007669"/>
    <property type="project" value="InterPro"/>
</dbReference>
<evidence type="ECO:0000256" key="6">
    <source>
        <dbReference type="SAM" id="MobiDB-lite"/>
    </source>
</evidence>
<dbReference type="InterPro" id="IPR017981">
    <property type="entry name" value="GPCR_2-like_7TM"/>
</dbReference>
<evidence type="ECO:0000256" key="3">
    <source>
        <dbReference type="ARBA" id="ARBA00022989"/>
    </source>
</evidence>
<dbReference type="GO" id="GO:0005524">
    <property type="term" value="F:ATP binding"/>
    <property type="evidence" value="ECO:0007669"/>
    <property type="project" value="UniProtKB-UniRule"/>
</dbReference>
<feature type="transmembrane region" description="Helical" evidence="7">
    <location>
        <begin position="347"/>
        <end position="366"/>
    </location>
</feature>
<dbReference type="PANTHER" id="PTHR23086:SF8">
    <property type="entry name" value="PHOSPHATIDYLINOSITOL 5-PHOSPHATE 4-KINASE, ISOFORM A"/>
    <property type="match status" value="1"/>
</dbReference>
<keyword evidence="3 7" id="KW-1133">Transmembrane helix</keyword>
<feature type="compositionally biased region" description="Basic and acidic residues" evidence="6">
    <location>
        <begin position="177"/>
        <end position="188"/>
    </location>
</feature>
<dbReference type="Pfam" id="PF01504">
    <property type="entry name" value="PIP5K"/>
    <property type="match status" value="1"/>
</dbReference>
<protein>
    <submittedName>
        <fullName evidence="10">Phosphatidylinositol4phosphate5kinase (PiPIPKD2) putative</fullName>
    </submittedName>
</protein>
<evidence type="ECO:0000313" key="10">
    <source>
        <dbReference type="EMBL" id="CCA15331.1"/>
    </source>
</evidence>
<evidence type="ECO:0000256" key="2">
    <source>
        <dbReference type="ARBA" id="ARBA00022692"/>
    </source>
</evidence>
<dbReference type="InterPro" id="IPR023610">
    <property type="entry name" value="PInositol-4/5-P-5/4-kinase"/>
</dbReference>
<dbReference type="GO" id="GO:0004888">
    <property type="term" value="F:transmembrane signaling receptor activity"/>
    <property type="evidence" value="ECO:0007669"/>
    <property type="project" value="InterPro"/>
</dbReference>
<accession>F0W2P5</accession>
<dbReference type="InterPro" id="IPR027483">
    <property type="entry name" value="PInositol-4-P-4/5-kinase_C_sf"/>
</dbReference>
<keyword evidence="2 7" id="KW-0812">Transmembrane</keyword>
<proteinExistence type="predicted"/>
<feature type="transmembrane region" description="Helical" evidence="7">
    <location>
        <begin position="209"/>
        <end position="226"/>
    </location>
</feature>
<feature type="domain" description="PIPK" evidence="9">
    <location>
        <begin position="530"/>
        <end position="902"/>
    </location>
</feature>
<dbReference type="InterPro" id="IPR002498">
    <property type="entry name" value="PInositol-4-P-4/5-kinase_core"/>
</dbReference>
<gene>
    <name evidence="10" type="primary">AlNc14C10G1285</name>
    <name evidence="10" type="ORF">ALNC14_014740</name>
</gene>
<feature type="transmembrane region" description="Helical" evidence="7">
    <location>
        <begin position="308"/>
        <end position="327"/>
    </location>
</feature>
<dbReference type="SUPFAM" id="SSF56104">
    <property type="entry name" value="SAICAR synthase-like"/>
    <property type="match status" value="1"/>
</dbReference>
<dbReference type="EMBL" id="FR824055">
    <property type="protein sequence ID" value="CCA15331.1"/>
    <property type="molecule type" value="Genomic_DNA"/>
</dbReference>
<dbReference type="PROSITE" id="PS50261">
    <property type="entry name" value="G_PROTEIN_RECEP_F2_4"/>
    <property type="match status" value="1"/>
</dbReference>
<evidence type="ECO:0000259" key="9">
    <source>
        <dbReference type="PROSITE" id="PS51455"/>
    </source>
</evidence>
<dbReference type="CDD" id="cd00139">
    <property type="entry name" value="PIPKc"/>
    <property type="match status" value="1"/>
</dbReference>
<dbReference type="Gene3D" id="3.30.810.10">
    <property type="entry name" value="2-Layer Sandwich"/>
    <property type="match status" value="1"/>
</dbReference>
<evidence type="ECO:0000256" key="5">
    <source>
        <dbReference type="PROSITE-ProRule" id="PRU00781"/>
    </source>
</evidence>
<dbReference type="PANTHER" id="PTHR23086">
    <property type="entry name" value="PHOSPHATIDYLINOSITOL-4-PHOSPHATE 5-KINASE"/>
    <property type="match status" value="1"/>
</dbReference>
<dbReference type="GO" id="GO:0016308">
    <property type="term" value="F:1-phosphatidylinositol-4-phosphate 5-kinase activity"/>
    <property type="evidence" value="ECO:0007669"/>
    <property type="project" value="TreeGrafter"/>
</dbReference>
<keyword evidence="5" id="KW-0067">ATP-binding</keyword>
<feature type="transmembrane region" description="Helical" evidence="7">
    <location>
        <begin position="232"/>
        <end position="256"/>
    </location>
</feature>
<dbReference type="SMART" id="SM00330">
    <property type="entry name" value="PIPKc"/>
    <property type="match status" value="1"/>
</dbReference>
<feature type="domain" description="G-protein coupled receptors family 2 profile 2" evidence="8">
    <location>
        <begin position="232"/>
        <end position="499"/>
    </location>
</feature>
<evidence type="ECO:0000256" key="7">
    <source>
        <dbReference type="SAM" id="Phobius"/>
    </source>
</evidence>
<dbReference type="GO" id="GO:0046854">
    <property type="term" value="P:phosphatidylinositol phosphate biosynthetic process"/>
    <property type="evidence" value="ECO:0007669"/>
    <property type="project" value="TreeGrafter"/>
</dbReference>
<evidence type="ECO:0000256" key="4">
    <source>
        <dbReference type="ARBA" id="ARBA00023136"/>
    </source>
</evidence>
<dbReference type="AlphaFoldDB" id="F0W2P5"/>
<name>F0W2P5_9STRA</name>
<reference evidence="10" key="2">
    <citation type="submission" date="2011-02" db="EMBL/GenBank/DDBJ databases">
        <authorList>
            <person name="MacLean D."/>
        </authorList>
    </citation>
    <scope>NUCLEOTIDE SEQUENCE</scope>
</reference>
<comment type="subcellular location">
    <subcellularLocation>
        <location evidence="1">Membrane</location>
        <topology evidence="1">Multi-pass membrane protein</topology>
    </subcellularLocation>
</comment>